<evidence type="ECO:0000256" key="2">
    <source>
        <dbReference type="SAM" id="Phobius"/>
    </source>
</evidence>
<sequence>MSGDDGNTLKLEIKKKCGNTKTCTCGTKQPKGVTAKREDLIDDVKGFVALVHSIKKGRTFKLSKNLGNGESLEDGITVLYGVTKVSVYYWVGDASLERPLLLERDNSGHKSYYYKYDKSEGPTPTIWKLIPDKLTLQERLDDRNCGINNAVVFNIENSESGSLPNNSKSDCIKSRKIELGDLKHLSGSNYVSKTHKITGLDGKYRETRISRVTLNDRSTDLTPPIYPVDQIRLYSYQGSGNVPLMIEFIEHGTKKTTFYESTDQGHLSWREVGNGNSFYDGDESNLQPTGKLSEQLDEILCTRHDNVTLDITPGRHNGDKYCCGTHKGTEGRISVREGSVKVRNNPKLSVQYYQHTVTSGKLGGIYYKDSGSSDRNNIKLHGLTFPISGVRSVYTFYCKEEGPSLIYVDSPRNLAARGWYKKGYGENWTWISELIAINSNDIESGLTCVKWRKLRNHLTGPTCSYLSDCSYTDPNKADEDKKQLQQEEQEAIKERDKAIEHAKQRLAGNLVPPAVVPPSPSDSSVSSSSGSSSEERSMSHSSGYSPPEVIINLSEKSTNIGEIKKYKYPPSGKEITVTRSSYQTDFLNYKHKDSNGGGFTLKEVQDDSNAPIVIPKEGDRKVTSVSAYYWTGNTDRALLVGVTTKDGNTTTYYRNTRDGVWSEYKAMETPSGGPPAKEELDLLNCEINDVVQIDVAQITDYCHDDNEHLQIPHDTKKVKVSEILGSYKYLGNYVAYAHTPNSDAYTGRKSHKFNISGFTNGKTPITLSGLHLPVMGVQKVILYFCEGEVNAIRSSGKSVNNPLLIYLPNSDQGERWFKKPDSGTEWTLVNKLNGKECFDNAVVDFLDTVESICRPPEVTINIYNRTIGNTYAYGDDFGRWITVEDSFNSNIDCFTEYTHREYGRKNSYFTVKKFKYGGNEIESGLESVDTPKVTKLSVFYWTALENDSRKGSPDERGRPLLVKITTHAPGEEAKEIYYENVSSKPGDHTQWKLWKGFPPEPKELENELELLNCNINNVVNIKVNQTKGFYCGHLNSHNPGRVKVEGMNRNNLGKYKAYKHEPNMNPVGKVHISDFKDIQNKTLTGLPTSVLDVKKVVVYFCGKSPLLLYIDSNDPNITSKWFQKPNNGTEWLPVNSPPPSEKEYSKIVEILDKLKSGCAPPSVTIDIYQRDPGGHTKYYKYDSGSNRVLVTGIGNNPSGFTEYKHTDNGASKNTFTVSGFEYNKEKVKAGLSGNTHNVISVSVFHWTALEDDLQRRNSRPLLVKITQKKPGQGFMEKWYENDGNRNNTGWTEWWMSTVSEPILQSKLCILNCKLNQAVVIDISKQDTVTYDTCKDTHLDSGHSNNDKIKVDQDKEDMGKLRNYQVYRHTLNSGGGPFHILSFKNAGTTLSGIGPTPFSPILDVSEVRVYFCSLDNKPLLLYYKANGQHYWYKNNKPTSKAGQWVDAGLLNTDGPENHEKILNVLNSLESECKDTPKAESPLPTVSQGETESTEESPKHEASTALEAPVIASIAGYFLTGSAGAGGLTGLGWWMFKRSKGDPWVIHGYSIECLKNVPH</sequence>
<feature type="region of interest" description="Disordered" evidence="1">
    <location>
        <begin position="1472"/>
        <end position="1501"/>
    </location>
</feature>
<keyword evidence="2" id="KW-0812">Transmembrane</keyword>
<feature type="compositionally biased region" description="Low complexity" evidence="1">
    <location>
        <begin position="521"/>
        <end position="532"/>
    </location>
</feature>
<keyword evidence="2" id="KW-0472">Membrane</keyword>
<dbReference type="eggNOG" id="ENOG502TN9I">
    <property type="taxonomic scope" value="Eukaryota"/>
</dbReference>
<feature type="region of interest" description="Disordered" evidence="1">
    <location>
        <begin position="505"/>
        <end position="548"/>
    </location>
</feature>
<dbReference type="GeneID" id="15804237"/>
<dbReference type="RefSeq" id="XP_004831615.1">
    <property type="nucleotide sequence ID" value="XM_004831558.1"/>
</dbReference>
<organism evidence="3 4">
    <name type="scientific">Theileria equi strain WA</name>
    <dbReference type="NCBI Taxonomy" id="1537102"/>
    <lineage>
        <taxon>Eukaryota</taxon>
        <taxon>Sar</taxon>
        <taxon>Alveolata</taxon>
        <taxon>Apicomplexa</taxon>
        <taxon>Aconoidasida</taxon>
        <taxon>Piroplasmida</taxon>
        <taxon>Theileriidae</taxon>
        <taxon>Theileria</taxon>
    </lineage>
</organism>
<protein>
    <submittedName>
        <fullName evidence="3">Uncharacterized protein</fullName>
    </submittedName>
</protein>
<dbReference type="OrthoDB" id="361062at2759"/>
<dbReference type="Proteomes" id="UP000031512">
    <property type="component" value="Unassembled WGS sequence"/>
</dbReference>
<dbReference type="STRING" id="1537102.L1LAG2"/>
<reference evidence="3 4" key="1">
    <citation type="journal article" date="2012" name="BMC Genomics">
        <title>Comparative genomic analysis and phylogenetic position of Theileria equi.</title>
        <authorList>
            <person name="Kappmeyer L.S."/>
            <person name="Thiagarajan M."/>
            <person name="Herndon D.R."/>
            <person name="Ramsay J.D."/>
            <person name="Caler E."/>
            <person name="Djikeng A."/>
            <person name="Gillespie J.J."/>
            <person name="Lau A.O."/>
            <person name="Roalson E.H."/>
            <person name="Silva J.C."/>
            <person name="Silva M.G."/>
            <person name="Suarez C.E."/>
            <person name="Ueti M.W."/>
            <person name="Nene V.M."/>
            <person name="Mealey R.H."/>
            <person name="Knowles D.P."/>
            <person name="Brayton K.A."/>
        </authorList>
    </citation>
    <scope>NUCLEOTIDE SEQUENCE [LARGE SCALE GENOMIC DNA]</scope>
    <source>
        <strain evidence="3 4">WA</strain>
    </source>
</reference>
<name>L1LAG2_THEEQ</name>
<evidence type="ECO:0000313" key="4">
    <source>
        <dbReference type="Proteomes" id="UP000031512"/>
    </source>
</evidence>
<comment type="caution">
    <text evidence="3">The sequence shown here is derived from an EMBL/GenBank/DDBJ whole genome shotgun (WGS) entry which is preliminary data.</text>
</comment>
<evidence type="ECO:0000256" key="1">
    <source>
        <dbReference type="SAM" id="MobiDB-lite"/>
    </source>
</evidence>
<evidence type="ECO:0000313" key="3">
    <source>
        <dbReference type="EMBL" id="EKX72163.1"/>
    </source>
</evidence>
<feature type="transmembrane region" description="Helical" evidence="2">
    <location>
        <begin position="1512"/>
        <end position="1534"/>
    </location>
</feature>
<dbReference type="KEGG" id="beq:BEWA_046270"/>
<dbReference type="VEuPathDB" id="PiroplasmaDB:BEWA_046270"/>
<gene>
    <name evidence="3" type="ORF">BEWA_046270</name>
</gene>
<keyword evidence="4" id="KW-1185">Reference proteome</keyword>
<keyword evidence="2" id="KW-1133">Transmembrane helix</keyword>
<dbReference type="EMBL" id="ACOU01000007">
    <property type="protein sequence ID" value="EKX72163.1"/>
    <property type="molecule type" value="Genomic_DNA"/>
</dbReference>
<proteinExistence type="predicted"/>
<accession>L1LAG2</accession>